<name>A0A4R0JN77_9ACTN</name>
<dbReference type="InterPro" id="IPR050189">
    <property type="entry name" value="MFS_Efflux_Transporters"/>
</dbReference>
<keyword evidence="5 6" id="KW-0472">Membrane</keyword>
<feature type="transmembrane region" description="Helical" evidence="6">
    <location>
        <begin position="89"/>
        <end position="112"/>
    </location>
</feature>
<dbReference type="OrthoDB" id="9814237at2"/>
<dbReference type="InterPro" id="IPR011701">
    <property type="entry name" value="MFS"/>
</dbReference>
<gene>
    <name evidence="8" type="ORF">E0H75_24260</name>
</gene>
<evidence type="ECO:0000313" key="8">
    <source>
        <dbReference type="EMBL" id="TCC47857.1"/>
    </source>
</evidence>
<comment type="caution">
    <text evidence="8">The sequence shown here is derived from an EMBL/GenBank/DDBJ whole genome shotgun (WGS) entry which is preliminary data.</text>
</comment>
<evidence type="ECO:0000256" key="3">
    <source>
        <dbReference type="ARBA" id="ARBA00022692"/>
    </source>
</evidence>
<feature type="domain" description="Major facilitator superfamily (MFS) profile" evidence="7">
    <location>
        <begin position="1"/>
        <end position="261"/>
    </location>
</feature>
<proteinExistence type="predicted"/>
<dbReference type="GO" id="GO:0005886">
    <property type="term" value="C:plasma membrane"/>
    <property type="evidence" value="ECO:0007669"/>
    <property type="project" value="UniProtKB-SubCell"/>
</dbReference>
<dbReference type="SUPFAM" id="SSF103473">
    <property type="entry name" value="MFS general substrate transporter"/>
    <property type="match status" value="1"/>
</dbReference>
<dbReference type="GO" id="GO:0022857">
    <property type="term" value="F:transmembrane transporter activity"/>
    <property type="evidence" value="ECO:0007669"/>
    <property type="project" value="InterPro"/>
</dbReference>
<feature type="transmembrane region" description="Helical" evidence="6">
    <location>
        <begin position="177"/>
        <end position="193"/>
    </location>
</feature>
<organism evidence="8 9">
    <name type="scientific">Kribbella capetownensis</name>
    <dbReference type="NCBI Taxonomy" id="1572659"/>
    <lineage>
        <taxon>Bacteria</taxon>
        <taxon>Bacillati</taxon>
        <taxon>Actinomycetota</taxon>
        <taxon>Actinomycetes</taxon>
        <taxon>Propionibacteriales</taxon>
        <taxon>Kribbellaceae</taxon>
        <taxon>Kribbella</taxon>
    </lineage>
</organism>
<evidence type="ECO:0000256" key="6">
    <source>
        <dbReference type="SAM" id="Phobius"/>
    </source>
</evidence>
<reference evidence="8 9" key="1">
    <citation type="submission" date="2019-02" db="EMBL/GenBank/DDBJ databases">
        <title>Kribbella capetownensis sp. nov. and Kribbella speibonae sp. nov., isolated from soil.</title>
        <authorList>
            <person name="Curtis S.M."/>
            <person name="Norton I."/>
            <person name="Everest G.J."/>
            <person name="Meyers P.R."/>
        </authorList>
    </citation>
    <scope>NUCLEOTIDE SEQUENCE [LARGE SCALE GENOMIC DNA]</scope>
    <source>
        <strain evidence="8 9">YM53</strain>
    </source>
</reference>
<accession>A0A4R0JN77</accession>
<comment type="subcellular location">
    <subcellularLocation>
        <location evidence="1">Cell membrane</location>
        <topology evidence="1">Multi-pass membrane protein</topology>
    </subcellularLocation>
</comment>
<dbReference type="PANTHER" id="PTHR43124:SF3">
    <property type="entry name" value="CHLORAMPHENICOL EFFLUX PUMP RV0191"/>
    <property type="match status" value="1"/>
</dbReference>
<feature type="transmembrane region" description="Helical" evidence="6">
    <location>
        <begin position="46"/>
        <end position="68"/>
    </location>
</feature>
<evidence type="ECO:0000256" key="5">
    <source>
        <dbReference type="ARBA" id="ARBA00023136"/>
    </source>
</evidence>
<keyword evidence="4 6" id="KW-1133">Transmembrane helix</keyword>
<dbReference type="InterPro" id="IPR020846">
    <property type="entry name" value="MFS_dom"/>
</dbReference>
<keyword evidence="2" id="KW-1003">Cell membrane</keyword>
<dbReference type="EMBL" id="SJKD01000005">
    <property type="protein sequence ID" value="TCC47857.1"/>
    <property type="molecule type" value="Genomic_DNA"/>
</dbReference>
<dbReference type="AlphaFoldDB" id="A0A4R0JN77"/>
<dbReference type="PANTHER" id="PTHR43124">
    <property type="entry name" value="PURINE EFFLUX PUMP PBUE"/>
    <property type="match status" value="1"/>
</dbReference>
<dbReference type="PROSITE" id="PS50850">
    <property type="entry name" value="MFS"/>
    <property type="match status" value="1"/>
</dbReference>
<evidence type="ECO:0000259" key="7">
    <source>
        <dbReference type="PROSITE" id="PS50850"/>
    </source>
</evidence>
<sequence length="284" mass="29113">MVAPIATGLFPPTHRGRVVARLAIGTALAPVLGIPLGTWLGEQAGWRVPFVVMAVLGAATCLGLTALLPRVEVRDGASSRGWEPDGRRFAVLIVTAAIGVTGFLTFNTYVTPFLLDISGFSSDALGPMLLASGLGGLTGTLLVGRVIDRRPWASLVLPLVLLTCALAGLYALGDHKVATVILITATGLAFSATQSRTLQVAPGSTDIASASTSSAFNVGIGAGAFIGGGLIDGAGVRSVALVGAILTAVALVTMLAEPVLARRRVRVAECEHDRPERQVCEEAA</sequence>
<dbReference type="Pfam" id="PF07690">
    <property type="entry name" value="MFS_1"/>
    <property type="match status" value="1"/>
</dbReference>
<evidence type="ECO:0000256" key="4">
    <source>
        <dbReference type="ARBA" id="ARBA00022989"/>
    </source>
</evidence>
<evidence type="ECO:0000256" key="1">
    <source>
        <dbReference type="ARBA" id="ARBA00004651"/>
    </source>
</evidence>
<evidence type="ECO:0000256" key="2">
    <source>
        <dbReference type="ARBA" id="ARBA00022475"/>
    </source>
</evidence>
<dbReference type="InterPro" id="IPR036259">
    <property type="entry name" value="MFS_trans_sf"/>
</dbReference>
<dbReference type="Gene3D" id="1.20.1250.20">
    <property type="entry name" value="MFS general substrate transporter like domains"/>
    <property type="match status" value="1"/>
</dbReference>
<feature type="transmembrane region" description="Helical" evidence="6">
    <location>
        <begin position="151"/>
        <end position="171"/>
    </location>
</feature>
<feature type="transmembrane region" description="Helical" evidence="6">
    <location>
        <begin position="214"/>
        <end position="231"/>
    </location>
</feature>
<feature type="transmembrane region" description="Helical" evidence="6">
    <location>
        <begin position="18"/>
        <end position="40"/>
    </location>
</feature>
<feature type="transmembrane region" description="Helical" evidence="6">
    <location>
        <begin position="237"/>
        <end position="256"/>
    </location>
</feature>
<keyword evidence="3 6" id="KW-0812">Transmembrane</keyword>
<dbReference type="Proteomes" id="UP000293342">
    <property type="component" value="Unassembled WGS sequence"/>
</dbReference>
<keyword evidence="9" id="KW-1185">Reference proteome</keyword>
<evidence type="ECO:0000313" key="9">
    <source>
        <dbReference type="Proteomes" id="UP000293342"/>
    </source>
</evidence>
<feature type="transmembrane region" description="Helical" evidence="6">
    <location>
        <begin position="124"/>
        <end position="144"/>
    </location>
</feature>
<protein>
    <submittedName>
        <fullName evidence="8">MFS transporter</fullName>
    </submittedName>
</protein>